<sequence length="385" mass="43724">MRTVLLFCLLLSFQAIAQDKGDLIFIFQKSKYEFVSKQMEQTQLLESFRRHANYTLSFPRDIPVYFCDCGIENAFYQPIGNGGYIKMCYEYINAMFNKLIQKNGKDEAGIKLAASAVLVLYHELGHAIDHQFDLATTGKHEDLADEFALWLLLKHPAAETQKIAYYSILNWYYSAKSLENAIFMGRAKYADTHSPSLERYFTLLSLFCGSNMNRAYQWQLIGDDIFKPYQLPLSRAKRSKDEYENFINDWKRVLGPFLKSNSSSTDTQYAAVDTVVAPSRHYQIHPSQLQNTSTGKVGVALNVTGFGFGQRPPVNDTFNESGRITFQITVDEIGNITGIRTKESTVSEKVVELYKQAVLKMKLVPKSDNVLSTSQGTITFNIKGQ</sequence>
<reference evidence="2 3" key="1">
    <citation type="submission" date="2020-08" db="EMBL/GenBank/DDBJ databases">
        <title>Genomic Encyclopedia of Type Strains, Phase IV (KMG-IV): sequencing the most valuable type-strain genomes for metagenomic binning, comparative biology and taxonomic classification.</title>
        <authorList>
            <person name="Goeker M."/>
        </authorList>
    </citation>
    <scope>NUCLEOTIDE SEQUENCE [LARGE SCALE GENOMIC DNA]</scope>
    <source>
        <strain evidence="2 3">DSM 17976</strain>
    </source>
</reference>
<feature type="signal peptide" evidence="1">
    <location>
        <begin position="1"/>
        <end position="17"/>
    </location>
</feature>
<protein>
    <recommendedName>
        <fullName evidence="4">TonB C-terminal domain-containing protein</fullName>
    </recommendedName>
</protein>
<evidence type="ECO:0000313" key="2">
    <source>
        <dbReference type="EMBL" id="MBB3840775.1"/>
    </source>
</evidence>
<accession>A0A7W5ZQA1</accession>
<name>A0A7W5ZQA1_9BACT</name>
<dbReference type="Proteomes" id="UP000541352">
    <property type="component" value="Unassembled WGS sequence"/>
</dbReference>
<comment type="caution">
    <text evidence="2">The sequence shown here is derived from an EMBL/GenBank/DDBJ whole genome shotgun (WGS) entry which is preliminary data.</text>
</comment>
<gene>
    <name evidence="2" type="ORF">FHS57_004795</name>
</gene>
<organism evidence="2 3">
    <name type="scientific">Runella defluvii</name>
    <dbReference type="NCBI Taxonomy" id="370973"/>
    <lineage>
        <taxon>Bacteria</taxon>
        <taxon>Pseudomonadati</taxon>
        <taxon>Bacteroidota</taxon>
        <taxon>Cytophagia</taxon>
        <taxon>Cytophagales</taxon>
        <taxon>Spirosomataceae</taxon>
        <taxon>Runella</taxon>
    </lineage>
</organism>
<dbReference type="InterPro" id="IPR025644">
    <property type="entry name" value="DUF4344"/>
</dbReference>
<proteinExistence type="predicted"/>
<keyword evidence="1" id="KW-0732">Signal</keyword>
<dbReference type="EMBL" id="JACIBY010000012">
    <property type="protein sequence ID" value="MBB3840775.1"/>
    <property type="molecule type" value="Genomic_DNA"/>
</dbReference>
<feature type="chain" id="PRO_5030713446" description="TonB C-terminal domain-containing protein" evidence="1">
    <location>
        <begin position="18"/>
        <end position="385"/>
    </location>
</feature>
<evidence type="ECO:0008006" key="4">
    <source>
        <dbReference type="Google" id="ProtNLM"/>
    </source>
</evidence>
<dbReference type="AlphaFoldDB" id="A0A7W5ZQA1"/>
<evidence type="ECO:0000256" key="1">
    <source>
        <dbReference type="SAM" id="SignalP"/>
    </source>
</evidence>
<dbReference type="Pfam" id="PF14247">
    <property type="entry name" value="DUF4344"/>
    <property type="match status" value="1"/>
</dbReference>
<keyword evidence="3" id="KW-1185">Reference proteome</keyword>
<evidence type="ECO:0000313" key="3">
    <source>
        <dbReference type="Proteomes" id="UP000541352"/>
    </source>
</evidence>
<dbReference type="RefSeq" id="WP_183977958.1">
    <property type="nucleotide sequence ID" value="NZ_JACIBY010000012.1"/>
</dbReference>